<evidence type="ECO:0000313" key="14">
    <source>
        <dbReference type="Proteomes" id="UP000271380"/>
    </source>
</evidence>
<dbReference type="PANTHER" id="PTHR43562:SF1">
    <property type="entry name" value="NA(+)_H(+) ANTIPORTER YJBQ-RELATED"/>
    <property type="match status" value="1"/>
</dbReference>
<comment type="similarity">
    <text evidence="2">Belongs to the monovalent cation:proton antiporter 2 (CPA2) transporter (TC 2.A.37) family.</text>
</comment>
<evidence type="ECO:0000256" key="5">
    <source>
        <dbReference type="ARBA" id="ARBA00022692"/>
    </source>
</evidence>
<dbReference type="InterPro" id="IPR006153">
    <property type="entry name" value="Cation/H_exchanger_TM"/>
</dbReference>
<evidence type="ECO:0000256" key="8">
    <source>
        <dbReference type="ARBA" id="ARBA00023136"/>
    </source>
</evidence>
<gene>
    <name evidence="12" type="primary">kefC</name>
    <name evidence="12" type="ORF">NCTC949_00070</name>
    <name evidence="11" type="ORF">UL82_08600</name>
</gene>
<name>A0A0F6TEB7_9CORY</name>
<feature type="transmembrane region" description="Helical" evidence="9">
    <location>
        <begin position="195"/>
        <end position="218"/>
    </location>
</feature>
<dbReference type="Gene3D" id="1.20.1530.20">
    <property type="match status" value="1"/>
</dbReference>
<evidence type="ECO:0000256" key="4">
    <source>
        <dbReference type="ARBA" id="ARBA00022449"/>
    </source>
</evidence>
<dbReference type="KEGG" id="cku:UL82_08600"/>
<feature type="transmembrane region" description="Helical" evidence="9">
    <location>
        <begin position="239"/>
        <end position="256"/>
    </location>
</feature>
<evidence type="ECO:0000313" key="12">
    <source>
        <dbReference type="EMBL" id="VEH04401.1"/>
    </source>
</evidence>
<feature type="transmembrane region" description="Helical" evidence="9">
    <location>
        <begin position="54"/>
        <end position="73"/>
    </location>
</feature>
<dbReference type="Proteomes" id="UP000033457">
    <property type="component" value="Chromosome"/>
</dbReference>
<feature type="transmembrane region" description="Helical" evidence="9">
    <location>
        <begin position="79"/>
        <end position="98"/>
    </location>
</feature>
<comment type="subcellular location">
    <subcellularLocation>
        <location evidence="1">Membrane</location>
        <topology evidence="1">Multi-pass membrane protein</topology>
    </subcellularLocation>
</comment>
<reference evidence="11 13" key="1">
    <citation type="journal article" date="2015" name="Genome Announc.">
        <title>Complete Genome Sequence of Corynebacterium kutscheri DSM 20755, a Corynebacterial Type Strain with Remarkably Low G+C Content of Chromosomal DNA.</title>
        <authorList>
            <person name="Ruckert C."/>
            <person name="Albersmeier A."/>
            <person name="Winkler A."/>
            <person name="Tauch A."/>
        </authorList>
    </citation>
    <scope>NUCLEOTIDE SEQUENCE [LARGE SCALE GENOMIC DNA]</scope>
    <source>
        <strain evidence="11 13">DSM 20755</strain>
    </source>
</reference>
<evidence type="ECO:0000256" key="2">
    <source>
        <dbReference type="ARBA" id="ARBA00005551"/>
    </source>
</evidence>
<feature type="transmembrane region" description="Helical" evidence="9">
    <location>
        <begin position="110"/>
        <end position="129"/>
    </location>
</feature>
<dbReference type="GO" id="GO:0015297">
    <property type="term" value="F:antiporter activity"/>
    <property type="evidence" value="ECO:0007669"/>
    <property type="project" value="UniProtKB-KW"/>
</dbReference>
<feature type="transmembrane region" description="Helical" evidence="9">
    <location>
        <begin position="389"/>
        <end position="408"/>
    </location>
</feature>
<feature type="transmembrane region" description="Helical" evidence="9">
    <location>
        <begin position="135"/>
        <end position="156"/>
    </location>
</feature>
<reference evidence="12 14" key="2">
    <citation type="submission" date="2018-12" db="EMBL/GenBank/DDBJ databases">
        <authorList>
            <consortium name="Pathogen Informatics"/>
        </authorList>
    </citation>
    <scope>NUCLEOTIDE SEQUENCE [LARGE SCALE GENOMIC DNA]</scope>
    <source>
        <strain evidence="12 14">NCTC949</strain>
    </source>
</reference>
<evidence type="ECO:0000256" key="1">
    <source>
        <dbReference type="ARBA" id="ARBA00004141"/>
    </source>
</evidence>
<keyword evidence="5 9" id="KW-0812">Transmembrane</keyword>
<dbReference type="AlphaFoldDB" id="A0A0F6TEB7"/>
<proteinExistence type="inferred from homology"/>
<dbReference type="OrthoDB" id="9793589at2"/>
<evidence type="ECO:0000313" key="11">
    <source>
        <dbReference type="EMBL" id="AKE41876.1"/>
    </source>
</evidence>
<dbReference type="Proteomes" id="UP000271380">
    <property type="component" value="Chromosome"/>
</dbReference>
<feature type="transmembrane region" description="Helical" evidence="9">
    <location>
        <begin position="262"/>
        <end position="279"/>
    </location>
</feature>
<dbReference type="InterPro" id="IPR038770">
    <property type="entry name" value="Na+/solute_symporter_sf"/>
</dbReference>
<accession>A0A0F6TEB7</accession>
<keyword evidence="13" id="KW-1185">Reference proteome</keyword>
<feature type="transmembrane region" description="Helical" evidence="9">
    <location>
        <begin position="168"/>
        <end position="189"/>
    </location>
</feature>
<dbReference type="PANTHER" id="PTHR43562">
    <property type="entry name" value="NAPA-TYPE SODIUM/HYDROGEN ANTIPORTER"/>
    <property type="match status" value="1"/>
</dbReference>
<dbReference type="GO" id="GO:1902600">
    <property type="term" value="P:proton transmembrane transport"/>
    <property type="evidence" value="ECO:0007669"/>
    <property type="project" value="InterPro"/>
</dbReference>
<protein>
    <submittedName>
        <fullName evidence="11">Kef-type K+ transport system, membrane component</fullName>
    </submittedName>
    <submittedName>
        <fullName evidence="12">Na(+)/H(+) antiporter-like protein</fullName>
    </submittedName>
</protein>
<feature type="transmembrane region" description="Helical" evidence="9">
    <location>
        <begin position="358"/>
        <end position="377"/>
    </location>
</feature>
<organism evidence="11 13">
    <name type="scientific">Corynebacterium kutscheri</name>
    <dbReference type="NCBI Taxonomy" id="35755"/>
    <lineage>
        <taxon>Bacteria</taxon>
        <taxon>Bacillati</taxon>
        <taxon>Actinomycetota</taxon>
        <taxon>Actinomycetes</taxon>
        <taxon>Mycobacteriales</taxon>
        <taxon>Corynebacteriaceae</taxon>
        <taxon>Corynebacterium</taxon>
    </lineage>
</organism>
<keyword evidence="3" id="KW-0813">Transport</keyword>
<evidence type="ECO:0000256" key="7">
    <source>
        <dbReference type="ARBA" id="ARBA00023065"/>
    </source>
</evidence>
<dbReference type="Pfam" id="PF00999">
    <property type="entry name" value="Na_H_Exchanger"/>
    <property type="match status" value="1"/>
</dbReference>
<keyword evidence="4" id="KW-0050">Antiport</keyword>
<keyword evidence="6 9" id="KW-1133">Transmembrane helix</keyword>
<evidence type="ECO:0000256" key="9">
    <source>
        <dbReference type="SAM" id="Phobius"/>
    </source>
</evidence>
<keyword evidence="8 9" id="KW-0472">Membrane</keyword>
<feature type="transmembrane region" description="Helical" evidence="9">
    <location>
        <begin position="321"/>
        <end position="338"/>
    </location>
</feature>
<feature type="transmembrane region" description="Helical" evidence="9">
    <location>
        <begin position="291"/>
        <end position="309"/>
    </location>
</feature>
<feature type="transmembrane region" description="Helical" evidence="9">
    <location>
        <begin position="24"/>
        <end position="47"/>
    </location>
</feature>
<evidence type="ECO:0000256" key="6">
    <source>
        <dbReference type="ARBA" id="ARBA00022989"/>
    </source>
</evidence>
<dbReference type="EMBL" id="LR134377">
    <property type="protein sequence ID" value="VEH04401.1"/>
    <property type="molecule type" value="Genomic_DNA"/>
</dbReference>
<dbReference type="EMBL" id="CP011312">
    <property type="protein sequence ID" value="AKE41876.1"/>
    <property type="molecule type" value="Genomic_DNA"/>
</dbReference>
<evidence type="ECO:0000256" key="3">
    <source>
        <dbReference type="ARBA" id="ARBA00022448"/>
    </source>
</evidence>
<sequence>MHVSASPLSPELTTEVLLASEHDISTALVSFAWIMSAAFLAPLISYATGKRIPAVVLVIAFGVIIGPHGLGLASETGGVSLLKELGLGMLFLLAGYEIDPDSLRSKEGKNAAKTWLLCAIFSFIGAYLIAGRNILLAIVLALAMTSTAIGTLLPILKQQDILEQPVGKSTLIHGAIGEVCPILAMALLLSARATWLTAIILLLFTLIAIVVALVPRTVHRLAPWVSKALLDSASSTNQSVMRLVILILAILMAVAAVFELDVVLGAFAAGFILRQLVPIQHRHTVADRLDIIGYGLFIPVFFVCSGMNIDPHAVAEKPWLLLTLIPLIYITRGLPVFLREKYSNTGSGINNTRDQIKLSLYSATALPIIVAVTEVATSSEIMSTTNASMLVAAGAVTVLVFPLSAALIKPVKIESNRRQS</sequence>
<dbReference type="GO" id="GO:0016020">
    <property type="term" value="C:membrane"/>
    <property type="evidence" value="ECO:0007669"/>
    <property type="project" value="UniProtKB-SubCell"/>
</dbReference>
<feature type="domain" description="Cation/H+ exchanger transmembrane" evidence="10">
    <location>
        <begin position="37"/>
        <end position="405"/>
    </location>
</feature>
<keyword evidence="7" id="KW-0406">Ion transport</keyword>
<evidence type="ECO:0000259" key="10">
    <source>
        <dbReference type="Pfam" id="PF00999"/>
    </source>
</evidence>
<dbReference type="HOGENOM" id="CLU_005126_0_0_11"/>
<evidence type="ECO:0000313" key="13">
    <source>
        <dbReference type="Proteomes" id="UP000033457"/>
    </source>
</evidence>